<organism evidence="2 3">
    <name type="scientific">Viridibacillus arvi</name>
    <dbReference type="NCBI Taxonomy" id="263475"/>
    <lineage>
        <taxon>Bacteria</taxon>
        <taxon>Bacillati</taxon>
        <taxon>Bacillota</taxon>
        <taxon>Bacilli</taxon>
        <taxon>Bacillales</taxon>
        <taxon>Caryophanaceae</taxon>
        <taxon>Viridibacillus</taxon>
    </lineage>
</organism>
<dbReference type="OrthoDB" id="2691304at2"/>
<dbReference type="InterPro" id="IPR052342">
    <property type="entry name" value="MCH/BMMD"/>
</dbReference>
<dbReference type="Proteomes" id="UP000036867">
    <property type="component" value="Unassembled WGS sequence"/>
</dbReference>
<keyword evidence="3" id="KW-1185">Reference proteome</keyword>
<dbReference type="PANTHER" id="PTHR43664">
    <property type="entry name" value="MONOAMINE OXIDASE-RELATED"/>
    <property type="match status" value="1"/>
</dbReference>
<dbReference type="SUPFAM" id="SSF54637">
    <property type="entry name" value="Thioesterase/thiol ester dehydrase-isomerase"/>
    <property type="match status" value="1"/>
</dbReference>
<reference evidence="3" key="1">
    <citation type="submission" date="2015-08" db="EMBL/GenBank/DDBJ databases">
        <title>Fjat-10028 dsm 16317.</title>
        <authorList>
            <person name="Liu B."/>
            <person name="Wang J."/>
            <person name="Zhu Y."/>
            <person name="Liu G."/>
            <person name="Chen Q."/>
            <person name="Chen Z."/>
            <person name="Lan J."/>
            <person name="Che J."/>
            <person name="Ge C."/>
            <person name="Shi H."/>
            <person name="Pan Z."/>
            <person name="Liu X."/>
        </authorList>
    </citation>
    <scope>NUCLEOTIDE SEQUENCE [LARGE SCALE GENOMIC DNA]</scope>
    <source>
        <strain evidence="3">DSM 16317</strain>
    </source>
</reference>
<protein>
    <submittedName>
        <fullName evidence="2">Enoyl-CoA hydratase</fullName>
    </submittedName>
</protein>
<dbReference type="STRING" id="263475.AMD00_08640"/>
<dbReference type="InterPro" id="IPR002539">
    <property type="entry name" value="MaoC-like_dom"/>
</dbReference>
<comment type="caution">
    <text evidence="2">The sequence shown here is derived from an EMBL/GenBank/DDBJ whole genome shotgun (WGS) entry which is preliminary data.</text>
</comment>
<dbReference type="EMBL" id="LILB01000001">
    <property type="protein sequence ID" value="KOO52444.1"/>
    <property type="molecule type" value="Genomic_DNA"/>
</dbReference>
<dbReference type="PATRIC" id="fig|263475.3.peg.2186"/>
<dbReference type="InterPro" id="IPR029069">
    <property type="entry name" value="HotDog_dom_sf"/>
</dbReference>
<feature type="domain" description="MaoC-like" evidence="1">
    <location>
        <begin position="25"/>
        <end position="115"/>
    </location>
</feature>
<evidence type="ECO:0000313" key="3">
    <source>
        <dbReference type="Proteomes" id="UP000036867"/>
    </source>
</evidence>
<accession>A0A0M0LN45</accession>
<evidence type="ECO:0000259" key="1">
    <source>
        <dbReference type="Pfam" id="PF01575"/>
    </source>
</evidence>
<dbReference type="AlphaFoldDB" id="A0A0M0LN45"/>
<name>A0A0M0LN45_9BACL</name>
<dbReference type="GeneID" id="301136173"/>
<proteinExistence type="predicted"/>
<dbReference type="Pfam" id="PF01575">
    <property type="entry name" value="MaoC_dehydratas"/>
    <property type="match status" value="1"/>
</dbReference>
<evidence type="ECO:0000313" key="2">
    <source>
        <dbReference type="EMBL" id="KOO52444.1"/>
    </source>
</evidence>
<dbReference type="Gene3D" id="3.10.129.10">
    <property type="entry name" value="Hotdog Thioesterase"/>
    <property type="match status" value="1"/>
</dbReference>
<dbReference type="RefSeq" id="WP_053416608.1">
    <property type="nucleotide sequence ID" value="NZ_LILB01000001.1"/>
</dbReference>
<gene>
    <name evidence="2" type="ORF">AMD00_08640</name>
</gene>
<dbReference type="PANTHER" id="PTHR43664:SF1">
    <property type="entry name" value="BETA-METHYLMALYL-COA DEHYDRATASE"/>
    <property type="match status" value="1"/>
</dbReference>
<sequence>MLLGKKRKLGRKIQELSVGESLQLTEKIEDKDLLLYLGLTNDSNPLYIQHDFTSQTSFQKPVVPTIMLNGVVTSAISKYIPGPGSYITSQQFEYPQPVYHYDTIHILLEVIAVNIELNEVTVNIEGRNDEDLLVMQGKVTVNPPNREQDDSVNKKEEI</sequence>